<keyword evidence="1" id="KW-0812">Transmembrane</keyword>
<dbReference type="KEGG" id="srub:C2R22_14720"/>
<dbReference type="AlphaFoldDB" id="A0A2I8VLE7"/>
<proteinExistence type="predicted"/>
<name>A0A2I8VLE7_9EURY</name>
<accession>A0A2I8VLE7</accession>
<evidence type="ECO:0000259" key="2">
    <source>
        <dbReference type="Pfam" id="PF07760"/>
    </source>
</evidence>
<dbReference type="Pfam" id="PF07760">
    <property type="entry name" value="DUF1616"/>
    <property type="match status" value="1"/>
</dbReference>
<evidence type="ECO:0000313" key="4">
    <source>
        <dbReference type="Proteomes" id="UP000236584"/>
    </source>
</evidence>
<evidence type="ECO:0000313" key="3">
    <source>
        <dbReference type="EMBL" id="AUV82741.1"/>
    </source>
</evidence>
<dbReference type="RefSeq" id="WP_103426430.1">
    <property type="nucleotide sequence ID" value="NZ_CP026309.1"/>
</dbReference>
<sequence>MTGTSRESESDTSLAGDVVVSLLTLGVLDAVVLFTDGGPARIVAAMLLVFVAPGYALTTLLYATREQVPTDRTPGTESDRSSVGARLSGSGRVVLSLALSVALVALAGLVMSALELPYEVRPLLGAVNAVVVLLFAAGALRRWRAPPSTRYTLPVGKLNPGRLAGSSSTETVLNVGLAVAVILGVGSVGYAIAAPVDGTTYTGARLLTEADNGELQAGGYKTQFAQGESAQYVLELENREEVTADYSVVVELQQFDEDQETVNVKSEVTRLNRTVEAGETVRIRHSIEPNMVGSNLRLTYLVYRGSPPENPTVENAYRHLTLWVDVSA</sequence>
<feature type="transmembrane region" description="Helical" evidence="1">
    <location>
        <begin position="93"/>
        <end position="114"/>
    </location>
</feature>
<dbReference type="GeneID" id="35593370"/>
<keyword evidence="1" id="KW-0472">Membrane</keyword>
<dbReference type="Proteomes" id="UP000236584">
    <property type="component" value="Chromosome"/>
</dbReference>
<feature type="transmembrane region" description="Helical" evidence="1">
    <location>
        <begin position="12"/>
        <end position="34"/>
    </location>
</feature>
<gene>
    <name evidence="3" type="ORF">C2R22_14720</name>
</gene>
<reference evidence="3 4" key="1">
    <citation type="submission" date="2018-01" db="EMBL/GenBank/DDBJ databases">
        <title>Complete genome sequence of Salinigranum rubrum GX10T, an extremely halophilic archaeon isolated from a marine solar saltern.</title>
        <authorList>
            <person name="Han S."/>
        </authorList>
    </citation>
    <scope>NUCLEOTIDE SEQUENCE [LARGE SCALE GENOMIC DNA]</scope>
    <source>
        <strain evidence="3 4">GX10</strain>
    </source>
</reference>
<evidence type="ECO:0000256" key="1">
    <source>
        <dbReference type="SAM" id="Phobius"/>
    </source>
</evidence>
<feature type="domain" description="DUF1616" evidence="2">
    <location>
        <begin position="19"/>
        <end position="325"/>
    </location>
</feature>
<dbReference type="InterPro" id="IPR011674">
    <property type="entry name" value="DUF1616"/>
</dbReference>
<protein>
    <recommendedName>
        <fullName evidence="2">DUF1616 domain-containing protein</fullName>
    </recommendedName>
</protein>
<dbReference type="EMBL" id="CP026309">
    <property type="protein sequence ID" value="AUV82741.1"/>
    <property type="molecule type" value="Genomic_DNA"/>
</dbReference>
<organism evidence="3 4">
    <name type="scientific">Salinigranum rubrum</name>
    <dbReference type="NCBI Taxonomy" id="755307"/>
    <lineage>
        <taxon>Archaea</taxon>
        <taxon>Methanobacteriati</taxon>
        <taxon>Methanobacteriota</taxon>
        <taxon>Stenosarchaea group</taxon>
        <taxon>Halobacteria</taxon>
        <taxon>Halobacteriales</taxon>
        <taxon>Haloferacaceae</taxon>
        <taxon>Salinigranum</taxon>
    </lineage>
</organism>
<dbReference type="OrthoDB" id="82282at2157"/>
<keyword evidence="4" id="KW-1185">Reference proteome</keyword>
<feature type="transmembrane region" description="Helical" evidence="1">
    <location>
        <begin position="120"/>
        <end position="140"/>
    </location>
</feature>
<feature type="transmembrane region" description="Helical" evidence="1">
    <location>
        <begin position="40"/>
        <end position="63"/>
    </location>
</feature>
<keyword evidence="1" id="KW-1133">Transmembrane helix</keyword>
<feature type="transmembrane region" description="Helical" evidence="1">
    <location>
        <begin position="172"/>
        <end position="193"/>
    </location>
</feature>